<reference evidence="7" key="1">
    <citation type="submission" date="2022-10" db="EMBL/GenBank/DDBJ databases">
        <title>Chitiniphilus purpureus sp. nov., a novel chitin-degrading bacterium isolated from crawfish pond sediment.</title>
        <authorList>
            <person name="Li K."/>
        </authorList>
    </citation>
    <scope>NUCLEOTIDE SEQUENCE</scope>
    <source>
        <strain evidence="7">CD1</strain>
    </source>
</reference>
<sequence length="362" mass="40181">MKRVSLEQFRTDLLERAVAAANGSPESPVIAADWLARARRYGDPATTACALVTLGHAHQHVGALGEAQGAFRAAIPLWNQAGDAYALADARIELGHSYYAAGEYPRALATWLDSLEHVRETQDLNSGTRIYLGVGKMYYALEDFSSALRYHELALQLARRLNAPKPVCEVLINIAGDAYRLQRYERALTALSEADALLHSGVFTNHVWEAEVESYLGLIHFGRGEYEQARLKLDAAFAIHQQNQNLWGKSHVMLALGRTHARLGELARAEACLANASELAEQAKLTALMRQSAELRADLAVRQGDHRAALQHYKRMHALEAGDEPERPSLQINRQVAERLRTGTVRLRLERTRKRLAGRAGL</sequence>
<dbReference type="RefSeq" id="WP_263125471.1">
    <property type="nucleotide sequence ID" value="NZ_CP106753.1"/>
</dbReference>
<dbReference type="SUPFAM" id="SSF48452">
    <property type="entry name" value="TPR-like"/>
    <property type="match status" value="2"/>
</dbReference>
<dbReference type="EMBL" id="CP106753">
    <property type="protein sequence ID" value="UXY16034.1"/>
    <property type="molecule type" value="Genomic_DNA"/>
</dbReference>
<dbReference type="SMART" id="SM00028">
    <property type="entry name" value="TPR"/>
    <property type="match status" value="5"/>
</dbReference>
<comment type="similarity">
    <text evidence="5">Belongs to the Rap family.</text>
</comment>
<name>A0ABY6DNT0_9NEIS</name>
<evidence type="ECO:0000313" key="7">
    <source>
        <dbReference type="EMBL" id="UXY16034.1"/>
    </source>
</evidence>
<evidence type="ECO:0000313" key="8">
    <source>
        <dbReference type="Proteomes" id="UP001061302"/>
    </source>
</evidence>
<evidence type="ECO:0000256" key="5">
    <source>
        <dbReference type="ARBA" id="ARBA00038253"/>
    </source>
</evidence>
<proteinExistence type="inferred from homology"/>
<dbReference type="InterPro" id="IPR051476">
    <property type="entry name" value="Bac_ResReg_Asp_Phosphatase"/>
</dbReference>
<evidence type="ECO:0000256" key="6">
    <source>
        <dbReference type="PROSITE-ProRule" id="PRU00339"/>
    </source>
</evidence>
<feature type="repeat" description="TPR" evidence="6">
    <location>
        <begin position="128"/>
        <end position="161"/>
    </location>
</feature>
<dbReference type="Gene3D" id="1.25.40.10">
    <property type="entry name" value="Tetratricopeptide repeat domain"/>
    <property type="match status" value="2"/>
</dbReference>
<comment type="subcellular location">
    <subcellularLocation>
        <location evidence="1">Cytoplasm</location>
    </subcellularLocation>
</comment>
<evidence type="ECO:0000256" key="1">
    <source>
        <dbReference type="ARBA" id="ARBA00004496"/>
    </source>
</evidence>
<keyword evidence="8" id="KW-1185">Reference proteome</keyword>
<keyword evidence="3" id="KW-0677">Repeat</keyword>
<keyword evidence="2" id="KW-0963">Cytoplasm</keyword>
<accession>A0ABY6DNT0</accession>
<keyword evidence="4 6" id="KW-0802">TPR repeat</keyword>
<evidence type="ECO:0000256" key="3">
    <source>
        <dbReference type="ARBA" id="ARBA00022737"/>
    </source>
</evidence>
<dbReference type="Proteomes" id="UP001061302">
    <property type="component" value="Chromosome"/>
</dbReference>
<gene>
    <name evidence="7" type="ORF">N8I74_03155</name>
</gene>
<protein>
    <submittedName>
        <fullName evidence="7">Tetratricopeptide repeat protein</fullName>
    </submittedName>
</protein>
<dbReference type="PANTHER" id="PTHR46630">
    <property type="entry name" value="TETRATRICOPEPTIDE REPEAT PROTEIN 29"/>
    <property type="match status" value="1"/>
</dbReference>
<evidence type="ECO:0000256" key="4">
    <source>
        <dbReference type="ARBA" id="ARBA00022803"/>
    </source>
</evidence>
<organism evidence="7 8">
    <name type="scientific">Chitiniphilus purpureus</name>
    <dbReference type="NCBI Taxonomy" id="2981137"/>
    <lineage>
        <taxon>Bacteria</taxon>
        <taxon>Pseudomonadati</taxon>
        <taxon>Pseudomonadota</taxon>
        <taxon>Betaproteobacteria</taxon>
        <taxon>Neisseriales</taxon>
        <taxon>Chitinibacteraceae</taxon>
        <taxon>Chitiniphilus</taxon>
    </lineage>
</organism>
<dbReference type="Pfam" id="PF13374">
    <property type="entry name" value="TPR_10"/>
    <property type="match status" value="1"/>
</dbReference>
<dbReference type="PANTHER" id="PTHR46630:SF1">
    <property type="entry name" value="TETRATRICOPEPTIDE REPEAT PROTEIN 29"/>
    <property type="match status" value="1"/>
</dbReference>
<dbReference type="PROSITE" id="PS50005">
    <property type="entry name" value="TPR"/>
    <property type="match status" value="1"/>
</dbReference>
<dbReference type="InterPro" id="IPR019734">
    <property type="entry name" value="TPR_rpt"/>
</dbReference>
<dbReference type="InterPro" id="IPR011990">
    <property type="entry name" value="TPR-like_helical_dom_sf"/>
</dbReference>
<evidence type="ECO:0000256" key="2">
    <source>
        <dbReference type="ARBA" id="ARBA00022490"/>
    </source>
</evidence>